<reference evidence="2" key="1">
    <citation type="journal article" date="2011" name="PLoS Genet.">
        <title>Genomic analysis of the necrotrophic fungal pathogens Sclerotinia sclerotiorum and Botrytis cinerea.</title>
        <authorList>
            <person name="Amselem J."/>
            <person name="Cuomo C.A."/>
            <person name="van Kan J.A."/>
            <person name="Viaud M."/>
            <person name="Benito E.P."/>
            <person name="Couloux A."/>
            <person name="Coutinho P.M."/>
            <person name="de Vries R.P."/>
            <person name="Dyer P.S."/>
            <person name="Fillinger S."/>
            <person name="Fournier E."/>
            <person name="Gout L."/>
            <person name="Hahn M."/>
            <person name="Kohn L."/>
            <person name="Lapalu N."/>
            <person name="Plummer K.M."/>
            <person name="Pradier J.M."/>
            <person name="Quevillon E."/>
            <person name="Sharon A."/>
            <person name="Simon A."/>
            <person name="ten Have A."/>
            <person name="Tudzynski B."/>
            <person name="Tudzynski P."/>
            <person name="Wincker P."/>
            <person name="Andrew M."/>
            <person name="Anthouard V."/>
            <person name="Beever R.E."/>
            <person name="Beffa R."/>
            <person name="Benoit I."/>
            <person name="Bouzid O."/>
            <person name="Brault B."/>
            <person name="Chen Z."/>
            <person name="Choquer M."/>
            <person name="Collemare J."/>
            <person name="Cotton P."/>
            <person name="Danchin E.G."/>
            <person name="Da Silva C."/>
            <person name="Gautier A."/>
            <person name="Giraud C."/>
            <person name="Giraud T."/>
            <person name="Gonzalez C."/>
            <person name="Grossetete S."/>
            <person name="Guldener U."/>
            <person name="Henrissat B."/>
            <person name="Howlett B.J."/>
            <person name="Kodira C."/>
            <person name="Kretschmer M."/>
            <person name="Lappartient A."/>
            <person name="Leroch M."/>
            <person name="Levis C."/>
            <person name="Mauceli E."/>
            <person name="Neuveglise C."/>
            <person name="Oeser B."/>
            <person name="Pearson M."/>
            <person name="Poulain J."/>
            <person name="Poussereau N."/>
            <person name="Quesneville H."/>
            <person name="Rascle C."/>
            <person name="Schumacher J."/>
            <person name="Segurens B."/>
            <person name="Sexton A."/>
            <person name="Silva E."/>
            <person name="Sirven C."/>
            <person name="Soanes D.M."/>
            <person name="Talbot N.J."/>
            <person name="Templeton M."/>
            <person name="Yandava C."/>
            <person name="Yarden O."/>
            <person name="Zeng Q."/>
            <person name="Rollins J.A."/>
            <person name="Lebrun M.H."/>
            <person name="Dickman M."/>
        </authorList>
    </citation>
    <scope>NUCLEOTIDE SEQUENCE [LARGE SCALE GENOMIC DNA]</scope>
    <source>
        <strain evidence="2">ATCC 18683 / 1980 / Ss-1</strain>
    </source>
</reference>
<dbReference type="KEGG" id="ssl:SS1G_11904"/>
<protein>
    <submittedName>
        <fullName evidence="1">Uncharacterized protein</fullName>
    </submittedName>
</protein>
<evidence type="ECO:0000313" key="1">
    <source>
        <dbReference type="EMBL" id="EDN97379.1"/>
    </source>
</evidence>
<accession>A7F3Q8</accession>
<gene>
    <name evidence="1" type="ORF">SS1G_11904</name>
</gene>
<name>A7F3Q8_SCLS1</name>
<keyword evidence="2" id="KW-1185">Reference proteome</keyword>
<proteinExistence type="predicted"/>
<dbReference type="InParanoid" id="A7F3Q8"/>
<sequence>MRVHSAPAAMPTHDLLMPSGLRCEKAKLRPLQVPQIGIAYTWEKNSGHGISTGF</sequence>
<dbReference type="RefSeq" id="XP_001586875.1">
    <property type="nucleotide sequence ID" value="XM_001586825.1"/>
</dbReference>
<dbReference type="AlphaFoldDB" id="A7F3Q8"/>
<dbReference type="GeneID" id="5482834"/>
<dbReference type="Proteomes" id="UP000001312">
    <property type="component" value="Unassembled WGS sequence"/>
</dbReference>
<organism evidence="1 2">
    <name type="scientific">Sclerotinia sclerotiorum (strain ATCC 18683 / 1980 / Ss-1)</name>
    <name type="common">White mold</name>
    <name type="synonym">Whetzelinia sclerotiorum</name>
    <dbReference type="NCBI Taxonomy" id="665079"/>
    <lineage>
        <taxon>Eukaryota</taxon>
        <taxon>Fungi</taxon>
        <taxon>Dikarya</taxon>
        <taxon>Ascomycota</taxon>
        <taxon>Pezizomycotina</taxon>
        <taxon>Leotiomycetes</taxon>
        <taxon>Helotiales</taxon>
        <taxon>Sclerotiniaceae</taxon>
        <taxon>Sclerotinia</taxon>
    </lineage>
</organism>
<dbReference type="EMBL" id="CH476640">
    <property type="protein sequence ID" value="EDN97379.1"/>
    <property type="molecule type" value="Genomic_DNA"/>
</dbReference>
<evidence type="ECO:0000313" key="2">
    <source>
        <dbReference type="Proteomes" id="UP000001312"/>
    </source>
</evidence>